<comment type="caution">
    <text evidence="1">The sequence shown here is derived from an EMBL/GenBank/DDBJ whole genome shotgun (WGS) entry which is preliminary data.</text>
</comment>
<protein>
    <submittedName>
        <fullName evidence="1">MarR family transcriptional regulator</fullName>
    </submittedName>
</protein>
<name>A0ABS7CZY2_9BACL</name>
<sequence>MITKRCLFCDQIVPVNSIGDYDRYEGCYCAPGSSYNLRNDSYIHYNSLSYQNKRQMFPILSAYIRELTDLDERVMITFEDLEGILNSPAIPTTIEEKSQRLLQYLFKRSRGPLEPVVIHQLSQSYNLTYSPNLQELIYIIEKLREEEYVERVGATFKLTESGWKEASMIAGGKRLQPCVVIVADDEQWRQEWSEKVVPMIEQCGYTVRMADNPQNDAEGDGIMQLIAESKLIIADLTGQDQEIYFAAGYALGLQIPLLCTVNKSDAEQLPLHSKEINPIIWGGTEELTAILEQRLR</sequence>
<proteinExistence type="predicted"/>
<accession>A0ABS7CZY2</accession>
<reference evidence="1 2" key="1">
    <citation type="submission" date="2021-07" db="EMBL/GenBank/DDBJ databases">
        <title>Paenibacillus radiodurans sp. nov., isolated from the southeastern edge of Tengger Desert.</title>
        <authorList>
            <person name="Zhang G."/>
        </authorList>
    </citation>
    <scope>NUCLEOTIDE SEQUENCE [LARGE SCALE GENOMIC DNA]</scope>
    <source>
        <strain evidence="1 2">DT7-4</strain>
    </source>
</reference>
<gene>
    <name evidence="1" type="ORF">K0T92_00070</name>
</gene>
<evidence type="ECO:0000313" key="1">
    <source>
        <dbReference type="EMBL" id="MBW7473130.1"/>
    </source>
</evidence>
<evidence type="ECO:0000313" key="2">
    <source>
        <dbReference type="Proteomes" id="UP000812277"/>
    </source>
</evidence>
<dbReference type="EMBL" id="JAHZIJ010000001">
    <property type="protein sequence ID" value="MBW7473130.1"/>
    <property type="molecule type" value="Genomic_DNA"/>
</dbReference>
<keyword evidence="2" id="KW-1185">Reference proteome</keyword>
<organism evidence="1 2">
    <name type="scientific">Paenibacillus oenotherae</name>
    <dbReference type="NCBI Taxonomy" id="1435645"/>
    <lineage>
        <taxon>Bacteria</taxon>
        <taxon>Bacillati</taxon>
        <taxon>Bacillota</taxon>
        <taxon>Bacilli</taxon>
        <taxon>Bacillales</taxon>
        <taxon>Paenibacillaceae</taxon>
        <taxon>Paenibacillus</taxon>
    </lineage>
</organism>
<dbReference type="Proteomes" id="UP000812277">
    <property type="component" value="Unassembled WGS sequence"/>
</dbReference>
<dbReference type="RefSeq" id="WP_219870386.1">
    <property type="nucleotide sequence ID" value="NZ_JAHZIJ010000001.1"/>
</dbReference>